<organism evidence="1 2">
    <name type="scientific">Gracilibacillus caseinilyticus</name>
    <dbReference type="NCBI Taxonomy" id="2932256"/>
    <lineage>
        <taxon>Bacteria</taxon>
        <taxon>Bacillati</taxon>
        <taxon>Bacillota</taxon>
        <taxon>Bacilli</taxon>
        <taxon>Bacillales</taxon>
        <taxon>Bacillaceae</taxon>
        <taxon>Gracilibacillus</taxon>
    </lineage>
</organism>
<protein>
    <submittedName>
        <fullName evidence="1">Uncharacterized protein</fullName>
    </submittedName>
</protein>
<reference evidence="1 2" key="1">
    <citation type="submission" date="2022-04" db="EMBL/GenBank/DDBJ databases">
        <title>Gracilibacillus sp. isolated from saltern.</title>
        <authorList>
            <person name="Won M."/>
            <person name="Lee C.-M."/>
            <person name="Woen H.-Y."/>
            <person name="Kwon S.-W."/>
        </authorList>
    </citation>
    <scope>NUCLEOTIDE SEQUENCE [LARGE SCALE GENOMIC DNA]</scope>
    <source>
        <strain evidence="1 2">SSWR10-1</strain>
    </source>
</reference>
<dbReference type="EMBL" id="CP095072">
    <property type="protein sequence ID" value="UOQ48175.1"/>
    <property type="molecule type" value="Genomic_DNA"/>
</dbReference>
<proteinExistence type="predicted"/>
<dbReference type="InterPro" id="IPR058676">
    <property type="entry name" value="YuzK"/>
</dbReference>
<gene>
    <name evidence="1" type="ORF">MUN88_19345</name>
</gene>
<accession>A0ABY4EUT4</accession>
<keyword evidence="2" id="KW-1185">Reference proteome</keyword>
<evidence type="ECO:0000313" key="1">
    <source>
        <dbReference type="EMBL" id="UOQ48175.1"/>
    </source>
</evidence>
<evidence type="ECO:0000313" key="2">
    <source>
        <dbReference type="Proteomes" id="UP000831782"/>
    </source>
</evidence>
<dbReference type="Pfam" id="PF26149">
    <property type="entry name" value="YuzK"/>
    <property type="match status" value="1"/>
</dbReference>
<sequence length="50" mass="5933">MEKAMHQSHGVGYAEYGRKLSKMLNVEKRRESSYKKSLNVVKDIERQVHR</sequence>
<dbReference type="RefSeq" id="WP_244718313.1">
    <property type="nucleotide sequence ID" value="NZ_CP095072.1"/>
</dbReference>
<dbReference type="Proteomes" id="UP000831782">
    <property type="component" value="Chromosome"/>
</dbReference>
<name>A0ABY4EUT4_9BACI</name>